<keyword evidence="1" id="KW-0472">Membrane</keyword>
<dbReference type="Pfam" id="PF04307">
    <property type="entry name" value="YdjM"/>
    <property type="match status" value="1"/>
</dbReference>
<evidence type="ECO:0000256" key="1">
    <source>
        <dbReference type="SAM" id="Phobius"/>
    </source>
</evidence>
<keyword evidence="1" id="KW-1133">Transmembrane helix</keyword>
<keyword evidence="3" id="KW-1185">Reference proteome</keyword>
<evidence type="ECO:0000313" key="3">
    <source>
        <dbReference type="Proteomes" id="UP000009296"/>
    </source>
</evidence>
<dbReference type="EMBL" id="CP002792">
    <property type="protein sequence ID" value="AEH06994.1"/>
    <property type="molecule type" value="Genomic_DNA"/>
</dbReference>
<dbReference type="AlphaFoldDB" id="F8ALH8"/>
<dbReference type="STRING" id="647113.Metok_1024"/>
<protein>
    <recommendedName>
        <fullName evidence="4">Membrane-bound metal-dependent hydrolase</fullName>
    </recommendedName>
</protein>
<dbReference type="HOGENOM" id="CLU_1140581_0_0_2"/>
<dbReference type="Proteomes" id="UP000009296">
    <property type="component" value="Chromosome"/>
</dbReference>
<feature type="transmembrane region" description="Helical" evidence="1">
    <location>
        <begin position="138"/>
        <end position="157"/>
    </location>
</feature>
<evidence type="ECO:0008006" key="4">
    <source>
        <dbReference type="Google" id="ProtNLM"/>
    </source>
</evidence>
<dbReference type="InterPro" id="IPR007404">
    <property type="entry name" value="YdjM-like"/>
</dbReference>
<gene>
    <name evidence="2" type="ordered locus">Metok_1024</name>
</gene>
<dbReference type="RefSeq" id="WP_013867178.1">
    <property type="nucleotide sequence ID" value="NC_015636.1"/>
</dbReference>
<feature type="transmembrane region" description="Helical" evidence="1">
    <location>
        <begin position="72"/>
        <end position="91"/>
    </location>
</feature>
<proteinExistence type="predicted"/>
<organism evidence="2 3">
    <name type="scientific">Methanothermococcus okinawensis (strain DSM 14208 / JCM 11175 / IH1)</name>
    <dbReference type="NCBI Taxonomy" id="647113"/>
    <lineage>
        <taxon>Archaea</taxon>
        <taxon>Methanobacteriati</taxon>
        <taxon>Methanobacteriota</taxon>
        <taxon>Methanomada group</taxon>
        <taxon>Methanococci</taxon>
        <taxon>Methanococcales</taxon>
        <taxon>Methanococcaceae</taxon>
        <taxon>Methanothermococcus</taxon>
    </lineage>
</organism>
<reference evidence="2" key="1">
    <citation type="submission" date="2011-05" db="EMBL/GenBank/DDBJ databases">
        <title>Complete sequence of chromosome of Methanothermococcus okinawensis IH1.</title>
        <authorList>
            <consortium name="US DOE Joint Genome Institute"/>
            <person name="Lucas S."/>
            <person name="Han J."/>
            <person name="Lapidus A."/>
            <person name="Cheng J.-F."/>
            <person name="Goodwin L."/>
            <person name="Pitluck S."/>
            <person name="Peters L."/>
            <person name="Mikhailova N."/>
            <person name="Held B."/>
            <person name="Han C."/>
            <person name="Tapia R."/>
            <person name="Land M."/>
            <person name="Hauser L."/>
            <person name="Kyrpides N."/>
            <person name="Ivanova N."/>
            <person name="Pagani I."/>
            <person name="Sieprawska-Lupa M."/>
            <person name="Takai K."/>
            <person name="Miyazaki J."/>
            <person name="Whitman W."/>
            <person name="Woyke T."/>
        </authorList>
    </citation>
    <scope>NUCLEOTIDE SEQUENCE</scope>
    <source>
        <strain evidence="2">IH1</strain>
    </source>
</reference>
<name>F8ALH8_METOI</name>
<feature type="transmembrane region" description="Helical" evidence="1">
    <location>
        <begin position="7"/>
        <end position="33"/>
    </location>
</feature>
<sequence>MNWKGHTILGIIMGLPFLSSPEQIFLVVAGALYPDLDHNVKSEIVKRGIYFSGVLILIDFLVYIFKPQYFDLGLFVGAVSILLIYLIPYFAEHRGITHTFLSLVVISPILGFLAYKLSIISPIIAGIIALIMVTNDKLLGKVIAICVFVWIGVYLIISEVNPLITFQGMYHYIIPIGLGYLSHIVGDSLTPAGCNALYPLNYKFHKKEAVIIMVLWFLVVAYFIWKKNIF</sequence>
<dbReference type="GeneID" id="10773179"/>
<evidence type="ECO:0000313" key="2">
    <source>
        <dbReference type="EMBL" id="AEH06994.1"/>
    </source>
</evidence>
<feature type="transmembrane region" description="Helical" evidence="1">
    <location>
        <begin position="209"/>
        <end position="225"/>
    </location>
</feature>
<dbReference type="KEGG" id="mok:Metok_1024"/>
<dbReference type="eggNOG" id="arCOG04880">
    <property type="taxonomic scope" value="Archaea"/>
</dbReference>
<keyword evidence="1" id="KW-0812">Transmembrane</keyword>
<accession>F8ALH8</accession>
<feature type="transmembrane region" description="Helical" evidence="1">
    <location>
        <begin position="48"/>
        <end position="65"/>
    </location>
</feature>
<feature type="transmembrane region" description="Helical" evidence="1">
    <location>
        <begin position="103"/>
        <end position="131"/>
    </location>
</feature>
<dbReference type="OrthoDB" id="118042at2157"/>